<dbReference type="InterPro" id="IPR036737">
    <property type="entry name" value="OmpA-like_sf"/>
</dbReference>
<dbReference type="CDD" id="cd07185">
    <property type="entry name" value="OmpA_C-like"/>
    <property type="match status" value="1"/>
</dbReference>
<organism evidence="4 5">
    <name type="scientific">Aeromicrobium panaciterrae</name>
    <dbReference type="NCBI Taxonomy" id="363861"/>
    <lineage>
        <taxon>Bacteria</taxon>
        <taxon>Bacillati</taxon>
        <taxon>Actinomycetota</taxon>
        <taxon>Actinomycetes</taxon>
        <taxon>Propionibacteriales</taxon>
        <taxon>Nocardioidaceae</taxon>
        <taxon>Aeromicrobium</taxon>
    </lineage>
</organism>
<proteinExistence type="predicted"/>
<accession>A0ABU1UQW6</accession>
<evidence type="ECO:0000256" key="2">
    <source>
        <dbReference type="SAM" id="SignalP"/>
    </source>
</evidence>
<evidence type="ECO:0000256" key="1">
    <source>
        <dbReference type="PROSITE-ProRule" id="PRU00473"/>
    </source>
</evidence>
<dbReference type="PROSITE" id="PS51123">
    <property type="entry name" value="OMPA_2"/>
    <property type="match status" value="1"/>
</dbReference>
<protein>
    <submittedName>
        <fullName evidence="4">Outer membrane protein OmpA-like peptidoglycan-associated protein</fullName>
    </submittedName>
</protein>
<dbReference type="SUPFAM" id="SSF103088">
    <property type="entry name" value="OmpA-like"/>
    <property type="match status" value="1"/>
</dbReference>
<evidence type="ECO:0000313" key="5">
    <source>
        <dbReference type="Proteomes" id="UP001257739"/>
    </source>
</evidence>
<dbReference type="Proteomes" id="UP001257739">
    <property type="component" value="Unassembled WGS sequence"/>
</dbReference>
<reference evidence="4 5" key="1">
    <citation type="submission" date="2023-07" db="EMBL/GenBank/DDBJ databases">
        <title>Sorghum-associated microbial communities from plants grown in Nebraska, USA.</title>
        <authorList>
            <person name="Schachtman D."/>
        </authorList>
    </citation>
    <scope>NUCLEOTIDE SEQUENCE [LARGE SCALE GENOMIC DNA]</scope>
    <source>
        <strain evidence="4 5">BE248</strain>
    </source>
</reference>
<dbReference type="InterPro" id="IPR050330">
    <property type="entry name" value="Bact_OuterMem_StrucFunc"/>
</dbReference>
<evidence type="ECO:0000259" key="3">
    <source>
        <dbReference type="PROSITE" id="PS51123"/>
    </source>
</evidence>
<keyword evidence="5" id="KW-1185">Reference proteome</keyword>
<feature type="chain" id="PRO_5047022089" evidence="2">
    <location>
        <begin position="35"/>
        <end position="333"/>
    </location>
</feature>
<dbReference type="EMBL" id="JAVDWH010000001">
    <property type="protein sequence ID" value="MDR7087585.1"/>
    <property type="molecule type" value="Genomic_DNA"/>
</dbReference>
<evidence type="ECO:0000313" key="4">
    <source>
        <dbReference type="EMBL" id="MDR7087585.1"/>
    </source>
</evidence>
<dbReference type="InterPro" id="IPR006665">
    <property type="entry name" value="OmpA-like"/>
</dbReference>
<dbReference type="PANTHER" id="PTHR30329">
    <property type="entry name" value="STATOR ELEMENT OF FLAGELLAR MOTOR COMPLEX"/>
    <property type="match status" value="1"/>
</dbReference>
<sequence>MTTPQTKTKQRAGLTGIALAAVIGIGSFAGSDSAADDLTPKAYAALVQAGLSNVKVDFDGREAKLSNGTPDELAKAEKIVEGVNGVRWAKIDSNRSTNLPDPPTFSLTRVADGVNLNGVVPNAAVAQKLKDAALSLGKVTGDLKIDPNVGTADWLGTLSDVIPSLSEVDDLALSVDGDSLAIGGSLESQAGVDTLADLIEPSLGDLSLDNTLKVDAARLSPSQAEDIKAANVYFARGSSTLDARGKAGLLTLVDVLKRNTGVELEIGGHAGPTDPVRGKALSDERVAAVKEFLVASGIDAARLSTKSYGSDPEADGDAYAEQYRRVDFIVKGN</sequence>
<feature type="domain" description="OmpA-like" evidence="3">
    <location>
        <begin position="223"/>
        <end position="333"/>
    </location>
</feature>
<keyword evidence="1" id="KW-0472">Membrane</keyword>
<feature type="signal peptide" evidence="2">
    <location>
        <begin position="1"/>
        <end position="34"/>
    </location>
</feature>
<gene>
    <name evidence="4" type="ORF">J2X11_002424</name>
</gene>
<keyword evidence="2" id="KW-0732">Signal</keyword>
<name>A0ABU1UQW6_9ACTN</name>
<dbReference type="Gene3D" id="3.30.1330.60">
    <property type="entry name" value="OmpA-like domain"/>
    <property type="match status" value="1"/>
</dbReference>
<dbReference type="Pfam" id="PF00691">
    <property type="entry name" value="OmpA"/>
    <property type="match status" value="1"/>
</dbReference>
<dbReference type="Gene3D" id="3.40.1520.20">
    <property type="match status" value="1"/>
</dbReference>
<dbReference type="PANTHER" id="PTHR30329:SF21">
    <property type="entry name" value="LIPOPROTEIN YIAD-RELATED"/>
    <property type="match status" value="1"/>
</dbReference>
<comment type="caution">
    <text evidence="4">The sequence shown here is derived from an EMBL/GenBank/DDBJ whole genome shotgun (WGS) entry which is preliminary data.</text>
</comment>
<dbReference type="RefSeq" id="WP_309971464.1">
    <property type="nucleotide sequence ID" value="NZ_JAVDWH010000001.1"/>
</dbReference>